<organism evidence="3 4">
    <name type="scientific">Saccoglossus kowalevskii</name>
    <name type="common">Acorn worm</name>
    <dbReference type="NCBI Taxonomy" id="10224"/>
    <lineage>
        <taxon>Eukaryota</taxon>
        <taxon>Metazoa</taxon>
        <taxon>Hemichordata</taxon>
        <taxon>Enteropneusta</taxon>
        <taxon>Harrimaniidae</taxon>
        <taxon>Saccoglossus</taxon>
    </lineage>
</organism>
<dbReference type="Proteomes" id="UP000694865">
    <property type="component" value="Unplaced"/>
</dbReference>
<dbReference type="InterPro" id="IPR002223">
    <property type="entry name" value="Kunitz_BPTI"/>
</dbReference>
<evidence type="ECO:0000259" key="2">
    <source>
        <dbReference type="PROSITE" id="PS50279"/>
    </source>
</evidence>
<dbReference type="PRINTS" id="PR00759">
    <property type="entry name" value="BASICPTASE"/>
</dbReference>
<dbReference type="Gene3D" id="4.10.410.10">
    <property type="entry name" value="Pancreatic trypsin inhibitor Kunitz domain"/>
    <property type="match status" value="2"/>
</dbReference>
<sequence>MKFLIPGLVVTLILTIVTAQDDGCPCPRIPANVIPVCLENCSPCEVTTVSVCCLDEDCPHGCTGFDNTAGYCEHDCEFYEDRETRIDSDSCEICTCVSGTWDCFRDPRCGCCLEPDPGTCDIRGDMVTRWYFDCETGECKEFQYSGCGGNVNNFVRKAQCEHHCVECCLDPDPGPCDEQTPAWYYDPRDETCKQFEYGGCEGNNNNYPSWNACSTACRGNLVEVFFLLYCAY</sequence>
<dbReference type="GeneID" id="100376193"/>
<proteinExistence type="predicted"/>
<dbReference type="SMART" id="SM00131">
    <property type="entry name" value="KU"/>
    <property type="match status" value="2"/>
</dbReference>
<dbReference type="PANTHER" id="PTHR10083">
    <property type="entry name" value="KUNITZ-TYPE PROTEASE INHIBITOR-RELATED"/>
    <property type="match status" value="1"/>
</dbReference>
<dbReference type="Pfam" id="PF00014">
    <property type="entry name" value="Kunitz_BPTI"/>
    <property type="match status" value="2"/>
</dbReference>
<protein>
    <submittedName>
        <fullName evidence="4">Papilin-like</fullName>
    </submittedName>
</protein>
<keyword evidence="1" id="KW-0732">Signal</keyword>
<accession>A0ABM0N072</accession>
<evidence type="ECO:0000313" key="4">
    <source>
        <dbReference type="RefSeq" id="XP_006825663.1"/>
    </source>
</evidence>
<dbReference type="CDD" id="cd00109">
    <property type="entry name" value="Kunitz-type"/>
    <property type="match status" value="2"/>
</dbReference>
<evidence type="ECO:0000313" key="3">
    <source>
        <dbReference type="Proteomes" id="UP000694865"/>
    </source>
</evidence>
<evidence type="ECO:0000256" key="1">
    <source>
        <dbReference type="SAM" id="SignalP"/>
    </source>
</evidence>
<feature type="chain" id="PRO_5045155273" evidence="1">
    <location>
        <begin position="20"/>
        <end position="232"/>
    </location>
</feature>
<dbReference type="RefSeq" id="XP_006825663.1">
    <property type="nucleotide sequence ID" value="XM_006825600.1"/>
</dbReference>
<dbReference type="InterPro" id="IPR050098">
    <property type="entry name" value="TFPI/VKTCI-like"/>
</dbReference>
<reference evidence="4" key="1">
    <citation type="submission" date="2025-08" db="UniProtKB">
        <authorList>
            <consortium name="RefSeq"/>
        </authorList>
    </citation>
    <scope>IDENTIFICATION</scope>
    <source>
        <tissue evidence="4">Testes</tissue>
    </source>
</reference>
<feature type="domain" description="BPTI/Kunitz inhibitor" evidence="2">
    <location>
        <begin position="167"/>
        <end position="217"/>
    </location>
</feature>
<dbReference type="InterPro" id="IPR020901">
    <property type="entry name" value="Prtase_inh_Kunz-CS"/>
</dbReference>
<name>A0ABM0N072_SACKO</name>
<dbReference type="PROSITE" id="PS50279">
    <property type="entry name" value="BPTI_KUNITZ_2"/>
    <property type="match status" value="2"/>
</dbReference>
<keyword evidence="3" id="KW-1185">Reference proteome</keyword>
<dbReference type="InterPro" id="IPR036880">
    <property type="entry name" value="Kunitz_BPTI_sf"/>
</dbReference>
<feature type="domain" description="BPTI/Kunitz inhibitor" evidence="2">
    <location>
        <begin position="111"/>
        <end position="164"/>
    </location>
</feature>
<dbReference type="SUPFAM" id="SSF57362">
    <property type="entry name" value="BPTI-like"/>
    <property type="match status" value="2"/>
</dbReference>
<gene>
    <name evidence="4" type="primary">LOC100376193</name>
</gene>
<dbReference type="PROSITE" id="PS00280">
    <property type="entry name" value="BPTI_KUNITZ_1"/>
    <property type="match status" value="2"/>
</dbReference>
<feature type="signal peptide" evidence="1">
    <location>
        <begin position="1"/>
        <end position="19"/>
    </location>
</feature>